<proteinExistence type="predicted"/>
<comment type="caution">
    <text evidence="2">The sequence shown here is derived from an EMBL/GenBank/DDBJ whole genome shotgun (WGS) entry which is preliminary data.</text>
</comment>
<protein>
    <submittedName>
        <fullName evidence="2">Uncharacterized protein</fullName>
    </submittedName>
</protein>
<evidence type="ECO:0000313" key="2">
    <source>
        <dbReference type="EMBL" id="GIY05232.1"/>
    </source>
</evidence>
<dbReference type="AlphaFoldDB" id="A0AAV4QA83"/>
<feature type="region of interest" description="Disordered" evidence="1">
    <location>
        <begin position="47"/>
        <end position="74"/>
    </location>
</feature>
<name>A0AAV4QA83_9ARAC</name>
<organism evidence="2 3">
    <name type="scientific">Caerostris darwini</name>
    <dbReference type="NCBI Taxonomy" id="1538125"/>
    <lineage>
        <taxon>Eukaryota</taxon>
        <taxon>Metazoa</taxon>
        <taxon>Ecdysozoa</taxon>
        <taxon>Arthropoda</taxon>
        <taxon>Chelicerata</taxon>
        <taxon>Arachnida</taxon>
        <taxon>Araneae</taxon>
        <taxon>Araneomorphae</taxon>
        <taxon>Entelegynae</taxon>
        <taxon>Araneoidea</taxon>
        <taxon>Araneidae</taxon>
        <taxon>Caerostris</taxon>
    </lineage>
</organism>
<accession>A0AAV4QA83</accession>
<keyword evidence="3" id="KW-1185">Reference proteome</keyword>
<evidence type="ECO:0000313" key="3">
    <source>
        <dbReference type="Proteomes" id="UP001054837"/>
    </source>
</evidence>
<dbReference type="Proteomes" id="UP001054837">
    <property type="component" value="Unassembled WGS sequence"/>
</dbReference>
<sequence length="93" mass="10535">MNNKRCHSLSPLHTIYVPRIHFHTAATFAKLLNHVLSLKPPGRVFLPPPPLGTSQSHHHHHVTNDSGPSIPPLCFQSVRQTDGKSFRKYLQEE</sequence>
<gene>
    <name evidence="2" type="ORF">CDAR_586531</name>
</gene>
<reference evidence="2 3" key="1">
    <citation type="submission" date="2021-06" db="EMBL/GenBank/DDBJ databases">
        <title>Caerostris darwini draft genome.</title>
        <authorList>
            <person name="Kono N."/>
            <person name="Arakawa K."/>
        </authorList>
    </citation>
    <scope>NUCLEOTIDE SEQUENCE [LARGE SCALE GENOMIC DNA]</scope>
</reference>
<dbReference type="EMBL" id="BPLQ01004066">
    <property type="protein sequence ID" value="GIY05232.1"/>
    <property type="molecule type" value="Genomic_DNA"/>
</dbReference>
<evidence type="ECO:0000256" key="1">
    <source>
        <dbReference type="SAM" id="MobiDB-lite"/>
    </source>
</evidence>